<dbReference type="OrthoDB" id="110167at2"/>
<dbReference type="InterPro" id="IPR050204">
    <property type="entry name" value="AraC_XylS_family_regulators"/>
</dbReference>
<dbReference type="InterPro" id="IPR037923">
    <property type="entry name" value="HTH-like"/>
</dbReference>
<accession>A0A1I7NVP9</accession>
<evidence type="ECO:0000313" key="5">
    <source>
        <dbReference type="EMBL" id="SFV38653.1"/>
    </source>
</evidence>
<dbReference type="InterPro" id="IPR003313">
    <property type="entry name" value="AraC-bd"/>
</dbReference>
<evidence type="ECO:0000256" key="1">
    <source>
        <dbReference type="ARBA" id="ARBA00023015"/>
    </source>
</evidence>
<dbReference type="GO" id="GO:0003700">
    <property type="term" value="F:DNA-binding transcription factor activity"/>
    <property type="evidence" value="ECO:0007669"/>
    <property type="project" value="InterPro"/>
</dbReference>
<dbReference type="GO" id="GO:0043565">
    <property type="term" value="F:sequence-specific DNA binding"/>
    <property type="evidence" value="ECO:0007669"/>
    <property type="project" value="InterPro"/>
</dbReference>
<keyword evidence="2" id="KW-0238">DNA-binding</keyword>
<name>A0A1I7NVP9_9HYPH</name>
<feature type="domain" description="HTH araC/xylS-type" evidence="4">
    <location>
        <begin position="165"/>
        <end position="264"/>
    </location>
</feature>
<dbReference type="RefSeq" id="WP_092426909.1">
    <property type="nucleotide sequence ID" value="NZ_FPCK01000004.1"/>
</dbReference>
<dbReference type="PROSITE" id="PS01124">
    <property type="entry name" value="HTH_ARAC_FAMILY_2"/>
    <property type="match status" value="1"/>
</dbReference>
<dbReference type="AlphaFoldDB" id="A0A1I7NVP9"/>
<protein>
    <submittedName>
        <fullName evidence="5">AraC-like ligand binding domain-containing protein</fullName>
    </submittedName>
</protein>
<sequence length="266" mass="29238">MRHGVRHWRIGDWIDAFELVSGPEAGFLHCHATFNIGAMIDGHAHVSVDGASYDQLPGSVVMLNAYQPHASGWSAPSNTYFVLHVGHRFWDEGVAAEGPAWGFAVPVNQDQLVFHYLLGLRAQLHADADSVSAGDIRSLIDLCRLRGHVVARPIDTTDADEATINDLLRLSEAEDADMGSATVSALAEDAGLTRFQFARLCQRTSGMQPRRLRIQLMVARAQRGIRDGLDLASASAMAGFSDQSHMSREFRRTIGMTPKDYQRLSQ</sequence>
<dbReference type="Proteomes" id="UP000199074">
    <property type="component" value="Unassembled WGS sequence"/>
</dbReference>
<evidence type="ECO:0000256" key="2">
    <source>
        <dbReference type="ARBA" id="ARBA00023125"/>
    </source>
</evidence>
<organism evidence="5 6">
    <name type="scientific">Devosia crocina</name>
    <dbReference type="NCBI Taxonomy" id="429728"/>
    <lineage>
        <taxon>Bacteria</taxon>
        <taxon>Pseudomonadati</taxon>
        <taxon>Pseudomonadota</taxon>
        <taxon>Alphaproteobacteria</taxon>
        <taxon>Hyphomicrobiales</taxon>
        <taxon>Devosiaceae</taxon>
        <taxon>Devosia</taxon>
    </lineage>
</organism>
<evidence type="ECO:0000256" key="3">
    <source>
        <dbReference type="ARBA" id="ARBA00023163"/>
    </source>
</evidence>
<dbReference type="STRING" id="429728.SAMN05216456_3546"/>
<evidence type="ECO:0000259" key="4">
    <source>
        <dbReference type="PROSITE" id="PS01124"/>
    </source>
</evidence>
<dbReference type="Gene3D" id="1.10.10.60">
    <property type="entry name" value="Homeodomain-like"/>
    <property type="match status" value="1"/>
</dbReference>
<dbReference type="Pfam" id="PF02311">
    <property type="entry name" value="AraC_binding"/>
    <property type="match status" value="1"/>
</dbReference>
<dbReference type="Pfam" id="PF12833">
    <property type="entry name" value="HTH_18"/>
    <property type="match status" value="1"/>
</dbReference>
<dbReference type="SUPFAM" id="SSF46689">
    <property type="entry name" value="Homeodomain-like"/>
    <property type="match status" value="1"/>
</dbReference>
<dbReference type="InterPro" id="IPR018060">
    <property type="entry name" value="HTH_AraC"/>
</dbReference>
<dbReference type="SUPFAM" id="SSF51215">
    <property type="entry name" value="Regulatory protein AraC"/>
    <property type="match status" value="1"/>
</dbReference>
<keyword evidence="1" id="KW-0805">Transcription regulation</keyword>
<keyword evidence="6" id="KW-1185">Reference proteome</keyword>
<reference evidence="5 6" key="1">
    <citation type="submission" date="2016-10" db="EMBL/GenBank/DDBJ databases">
        <authorList>
            <person name="de Groot N.N."/>
        </authorList>
    </citation>
    <scope>NUCLEOTIDE SEQUENCE [LARGE SCALE GENOMIC DNA]</scope>
    <source>
        <strain evidence="5 6">IPL20</strain>
    </source>
</reference>
<keyword evidence="3" id="KW-0804">Transcription</keyword>
<dbReference type="PANTHER" id="PTHR46796">
    <property type="entry name" value="HTH-TYPE TRANSCRIPTIONAL ACTIVATOR RHAS-RELATED"/>
    <property type="match status" value="1"/>
</dbReference>
<gene>
    <name evidence="5" type="ORF">SAMN05216456_3546</name>
</gene>
<proteinExistence type="predicted"/>
<dbReference type="InterPro" id="IPR009057">
    <property type="entry name" value="Homeodomain-like_sf"/>
</dbReference>
<dbReference type="SMART" id="SM00342">
    <property type="entry name" value="HTH_ARAC"/>
    <property type="match status" value="1"/>
</dbReference>
<evidence type="ECO:0000313" key="6">
    <source>
        <dbReference type="Proteomes" id="UP000199074"/>
    </source>
</evidence>
<dbReference type="EMBL" id="FPCK01000004">
    <property type="protein sequence ID" value="SFV38653.1"/>
    <property type="molecule type" value="Genomic_DNA"/>
</dbReference>